<keyword evidence="2" id="KW-1185">Reference proteome</keyword>
<evidence type="ECO:0008006" key="3">
    <source>
        <dbReference type="Google" id="ProtNLM"/>
    </source>
</evidence>
<name>A0ABZ0MZN4_9GAMM</name>
<reference evidence="1 2" key="1">
    <citation type="submission" date="2023-09" db="EMBL/GenBank/DDBJ databases">
        <title>Genomic Revisitation and Reclassification of the Genus Providencia.</title>
        <authorList>
            <person name="Dong X."/>
        </authorList>
    </citation>
    <scope>NUCLEOTIDE SEQUENCE [LARGE SCALE GENOMIC DNA]</scope>
    <source>
        <strain evidence="1 2">D4759</strain>
    </source>
</reference>
<dbReference type="Proteomes" id="UP001302443">
    <property type="component" value="Chromosome"/>
</dbReference>
<organism evidence="1 2">
    <name type="scientific">Providencia zhijiangensis</name>
    <dbReference type="NCBI Taxonomy" id="3053982"/>
    <lineage>
        <taxon>Bacteria</taxon>
        <taxon>Pseudomonadati</taxon>
        <taxon>Pseudomonadota</taxon>
        <taxon>Gammaproteobacteria</taxon>
        <taxon>Enterobacterales</taxon>
        <taxon>Morganellaceae</taxon>
        <taxon>Providencia</taxon>
    </lineage>
</organism>
<proteinExistence type="predicted"/>
<protein>
    <recommendedName>
        <fullName evidence="3">Phage protein</fullName>
    </recommendedName>
</protein>
<evidence type="ECO:0000313" key="1">
    <source>
        <dbReference type="EMBL" id="WPA90718.1"/>
    </source>
</evidence>
<evidence type="ECO:0000313" key="2">
    <source>
        <dbReference type="Proteomes" id="UP001302443"/>
    </source>
</evidence>
<dbReference type="EMBL" id="CP135990">
    <property type="protein sequence ID" value="WPA90718.1"/>
    <property type="molecule type" value="Genomic_DNA"/>
</dbReference>
<accession>A0ABZ0MZN4</accession>
<sequence>MAKLTKKELAWIKKVQKVLDECPSERLGFYTTGDPMVWIYDRSKEPEVSEWMNKNKGDFCFATKAMDANFFTYIVVVN</sequence>
<dbReference type="RefSeq" id="WP_286271317.1">
    <property type="nucleotide sequence ID" value="NZ_CP135990.1"/>
</dbReference>
<gene>
    <name evidence="1" type="ORF">QS795_009425</name>
</gene>